<sequence>MIHVKETADRTGNAGGLPEAFIRNDQFNFIKDQTRILVTGQATGNDAEVLNVLRHLAHEKVFKLFPNLTQEQKAVLNPLAQVKETADAEAFLEQLRPYVIPFKAVTDQSLKKLFPKAKKLKGPKLEALDFKKLSYIGWVESSTLMYLVTEKDGTLHGVQGTLTRSHKKGICSICNRHSEVGLFTAKTKSSGQDNYTKRGNYICQNSDTCNSNINSLDRLNEFVERLQK</sequence>
<feature type="domain" description="Elongation factor G-binding protein C-terminal treble-clef zinc-finger" evidence="2">
    <location>
        <begin position="117"/>
        <end position="216"/>
    </location>
</feature>
<dbReference type="Gene3D" id="1.20.1280.250">
    <property type="match status" value="1"/>
</dbReference>
<name>A0A2P8GQH6_9BACL</name>
<gene>
    <name evidence="3" type="ORF">B0H99_10728</name>
</gene>
<dbReference type="OrthoDB" id="1891078at2"/>
<proteinExistence type="predicted"/>
<dbReference type="RefSeq" id="WP_106533583.1">
    <property type="nucleotide sequence ID" value="NZ_PYAT01000007.1"/>
</dbReference>
<evidence type="ECO:0000313" key="4">
    <source>
        <dbReference type="Proteomes" id="UP000242682"/>
    </source>
</evidence>
<dbReference type="AlphaFoldDB" id="A0A2P8GQH6"/>
<dbReference type="InterPro" id="IPR010841">
    <property type="entry name" value="EF-G-binding_N"/>
</dbReference>
<dbReference type="InterPro" id="IPR032330">
    <property type="entry name" value="EF-G-binding_C"/>
</dbReference>
<dbReference type="CDD" id="cd16342">
    <property type="entry name" value="FusC_FusB"/>
    <property type="match status" value="1"/>
</dbReference>
<keyword evidence="4" id="KW-1185">Reference proteome</keyword>
<evidence type="ECO:0000259" key="1">
    <source>
        <dbReference type="Pfam" id="PF07299"/>
    </source>
</evidence>
<evidence type="ECO:0000313" key="3">
    <source>
        <dbReference type="EMBL" id="PSL36207.1"/>
    </source>
</evidence>
<feature type="domain" description="Elongation factor G-binding protein N-terminal" evidence="1">
    <location>
        <begin position="21"/>
        <end position="103"/>
    </location>
</feature>
<keyword evidence="3" id="KW-0862">Zinc</keyword>
<keyword evidence="3" id="KW-0479">Metal-binding</keyword>
<dbReference type="Pfam" id="PF16571">
    <property type="entry name" value="FBP_C"/>
    <property type="match status" value="1"/>
</dbReference>
<dbReference type="EMBL" id="PYAT01000007">
    <property type="protein sequence ID" value="PSL36207.1"/>
    <property type="molecule type" value="Genomic_DNA"/>
</dbReference>
<protein>
    <submittedName>
        <fullName evidence="3">Treble-clef zinc-finger protein</fullName>
    </submittedName>
</protein>
<reference evidence="3 4" key="1">
    <citation type="submission" date="2018-03" db="EMBL/GenBank/DDBJ databases">
        <title>Genomic Encyclopedia of Type Strains, Phase III (KMG-III): the genomes of soil and plant-associated and newly described type strains.</title>
        <authorList>
            <person name="Whitman W."/>
        </authorList>
    </citation>
    <scope>NUCLEOTIDE SEQUENCE [LARGE SCALE GENOMIC DNA]</scope>
    <source>
        <strain evidence="3 4">CGMCC 1.12259</strain>
    </source>
</reference>
<keyword evidence="3" id="KW-0863">Zinc-finger</keyword>
<accession>A0A2P8GQH6</accession>
<organism evidence="3 4">
    <name type="scientific">Planomicrobium soli</name>
    <dbReference type="NCBI Taxonomy" id="1176648"/>
    <lineage>
        <taxon>Bacteria</taxon>
        <taxon>Bacillati</taxon>
        <taxon>Bacillota</taxon>
        <taxon>Bacilli</taxon>
        <taxon>Bacillales</taxon>
        <taxon>Caryophanaceae</taxon>
        <taxon>Planomicrobium</taxon>
    </lineage>
</organism>
<dbReference type="Pfam" id="PF07299">
    <property type="entry name" value="EF-G-binding_N"/>
    <property type="match status" value="1"/>
</dbReference>
<dbReference type="Proteomes" id="UP000242682">
    <property type="component" value="Unassembled WGS sequence"/>
</dbReference>
<dbReference type="GO" id="GO:0008270">
    <property type="term" value="F:zinc ion binding"/>
    <property type="evidence" value="ECO:0007669"/>
    <property type="project" value="UniProtKB-KW"/>
</dbReference>
<dbReference type="InterPro" id="IPR038344">
    <property type="entry name" value="EF-G_N_sf"/>
</dbReference>
<comment type="caution">
    <text evidence="3">The sequence shown here is derived from an EMBL/GenBank/DDBJ whole genome shotgun (WGS) entry which is preliminary data.</text>
</comment>
<evidence type="ECO:0000259" key="2">
    <source>
        <dbReference type="Pfam" id="PF16571"/>
    </source>
</evidence>